<keyword evidence="11" id="KW-1133">Transmembrane helix</keyword>
<comment type="caution">
    <text evidence="12">The sequence shown here is derived from an EMBL/GenBank/DDBJ whole genome shotgun (WGS) entry which is preliminary data.</text>
</comment>
<keyword evidence="9 11" id="KW-0472">Membrane</keyword>
<keyword evidence="7 11" id="KW-0812">Transmembrane</keyword>
<comment type="similarity">
    <text evidence="2">Belongs to the GSP N family.</text>
</comment>
<dbReference type="Pfam" id="PF01203">
    <property type="entry name" value="T2SSN"/>
    <property type="match status" value="1"/>
</dbReference>
<evidence type="ECO:0000256" key="3">
    <source>
        <dbReference type="ARBA" id="ARBA00021563"/>
    </source>
</evidence>
<evidence type="ECO:0000256" key="6">
    <source>
        <dbReference type="ARBA" id="ARBA00022519"/>
    </source>
</evidence>
<reference evidence="12 13" key="1">
    <citation type="submission" date="2016-01" db="EMBL/GenBank/DDBJ databases">
        <title>Draft genome of the antarctic isolate Shewanella frigidimarina Ag06-30.</title>
        <authorList>
            <person name="Parmeciano Di Noto G."/>
            <person name="Vazquez S."/>
            <person name="Mac Cormack W."/>
            <person name="Iriarte A."/>
            <person name="Quiroga C."/>
        </authorList>
    </citation>
    <scope>NUCLEOTIDE SEQUENCE [LARGE SCALE GENOMIC DNA]</scope>
    <source>
        <strain evidence="12 13">Ag06-30</strain>
    </source>
</reference>
<evidence type="ECO:0000256" key="10">
    <source>
        <dbReference type="ARBA" id="ARBA00030772"/>
    </source>
</evidence>
<dbReference type="GO" id="GO:0015628">
    <property type="term" value="P:protein secretion by the type II secretion system"/>
    <property type="evidence" value="ECO:0007669"/>
    <property type="project" value="InterPro"/>
</dbReference>
<evidence type="ECO:0000256" key="1">
    <source>
        <dbReference type="ARBA" id="ARBA00004533"/>
    </source>
</evidence>
<evidence type="ECO:0000313" key="13">
    <source>
        <dbReference type="Proteomes" id="UP000055702"/>
    </source>
</evidence>
<dbReference type="RefSeq" id="WP_059745198.1">
    <property type="nucleotide sequence ID" value="NZ_LRDC01000012.1"/>
</dbReference>
<dbReference type="InterPro" id="IPR022792">
    <property type="entry name" value="T2SS_protein-GspN"/>
</dbReference>
<dbReference type="GO" id="GO:0005886">
    <property type="term" value="C:plasma membrane"/>
    <property type="evidence" value="ECO:0007669"/>
    <property type="project" value="UniProtKB-SubCell"/>
</dbReference>
<evidence type="ECO:0000256" key="7">
    <source>
        <dbReference type="ARBA" id="ARBA00022692"/>
    </source>
</evidence>
<keyword evidence="6" id="KW-0997">Cell inner membrane</keyword>
<evidence type="ECO:0000256" key="11">
    <source>
        <dbReference type="SAM" id="Phobius"/>
    </source>
</evidence>
<protein>
    <recommendedName>
        <fullName evidence="3">Type II secretion system protein N</fullName>
    </recommendedName>
    <alternativeName>
        <fullName evidence="10">General secretion pathway protein N</fullName>
    </alternativeName>
</protein>
<feature type="transmembrane region" description="Helical" evidence="11">
    <location>
        <begin position="7"/>
        <end position="28"/>
    </location>
</feature>
<gene>
    <name evidence="12" type="ORF">AWJ07_13505</name>
</gene>
<dbReference type="Proteomes" id="UP000055702">
    <property type="component" value="Unassembled WGS sequence"/>
</dbReference>
<name>A0A119D080_SHEFR</name>
<organism evidence="12">
    <name type="scientific">Shewanella frigidimarina</name>
    <dbReference type="NCBI Taxonomy" id="56812"/>
    <lineage>
        <taxon>Bacteria</taxon>
        <taxon>Pseudomonadati</taxon>
        <taxon>Pseudomonadota</taxon>
        <taxon>Gammaproteobacteria</taxon>
        <taxon>Alteromonadales</taxon>
        <taxon>Shewanellaceae</taxon>
        <taxon>Shewanella</taxon>
    </lineage>
</organism>
<accession>A0A119D080</accession>
<dbReference type="AlphaFoldDB" id="A0A119D080"/>
<evidence type="ECO:0000256" key="4">
    <source>
        <dbReference type="ARBA" id="ARBA00022448"/>
    </source>
</evidence>
<evidence type="ECO:0000313" key="12">
    <source>
        <dbReference type="EMBL" id="KVX02529.1"/>
    </source>
</evidence>
<dbReference type="GO" id="GO:0015627">
    <property type="term" value="C:type II protein secretion system complex"/>
    <property type="evidence" value="ECO:0007669"/>
    <property type="project" value="InterPro"/>
</dbReference>
<dbReference type="EMBL" id="LRDC01000012">
    <property type="protein sequence ID" value="KVX02529.1"/>
    <property type="molecule type" value="Genomic_DNA"/>
</dbReference>
<keyword evidence="8" id="KW-0653">Protein transport</keyword>
<keyword evidence="5" id="KW-1003">Cell membrane</keyword>
<evidence type="ECO:0000256" key="5">
    <source>
        <dbReference type="ARBA" id="ARBA00022475"/>
    </source>
</evidence>
<evidence type="ECO:0000256" key="8">
    <source>
        <dbReference type="ARBA" id="ARBA00022927"/>
    </source>
</evidence>
<comment type="subcellular location">
    <subcellularLocation>
        <location evidence="1">Cell inner membrane</location>
    </subcellularLocation>
</comment>
<keyword evidence="4" id="KW-0813">Transport</keyword>
<sequence>MSLFSKIVIGVIIYLVFLLVYLPANWLVSIAPLPNNVTISGAEGTLWQGKASLITIDQRQIEQVSWQLSPWGLLLGKADIDFNIGNRATPVSGKGSVSWSLSGLSAKNIRLDLPDSFLLAGARLPFKTQIDGDVSLMVEVLEQGKPWCEQLNGKLFLNNTNVKNQYGVYPLGNIALGLSCLDGQLQIATDETQNVLGLTGTAILGESNLVKVSAKIKPTDAQPKDLRDSLSFLGRQDSQGYYPINYQGVVPGL</sequence>
<evidence type="ECO:0000256" key="2">
    <source>
        <dbReference type="ARBA" id="ARBA00007208"/>
    </source>
</evidence>
<proteinExistence type="inferred from homology"/>
<evidence type="ECO:0000256" key="9">
    <source>
        <dbReference type="ARBA" id="ARBA00023136"/>
    </source>
</evidence>